<dbReference type="InterPro" id="IPR017937">
    <property type="entry name" value="Thioredoxin_CS"/>
</dbReference>
<evidence type="ECO:0000313" key="16">
    <source>
        <dbReference type="EnsemblMetazoa" id="BGLB026491-PA"/>
    </source>
</evidence>
<dbReference type="FunFam" id="3.40.30.10:FF:000303">
    <property type="entry name" value="Protein disulfide-isomerase"/>
    <property type="match status" value="1"/>
</dbReference>
<dbReference type="FunFam" id="3.40.30.10:FF:000017">
    <property type="entry name" value="Protein disulfide-isomerase A4"/>
    <property type="match status" value="1"/>
</dbReference>
<proteinExistence type="inferred from homology"/>
<comment type="similarity">
    <text evidence="3 12">Belongs to the protein disulfide isomerase family.</text>
</comment>
<dbReference type="PROSITE" id="PS51352">
    <property type="entry name" value="THIOREDOXIN_2"/>
    <property type="match status" value="2"/>
</dbReference>
<evidence type="ECO:0000256" key="4">
    <source>
        <dbReference type="ARBA" id="ARBA00012723"/>
    </source>
</evidence>
<dbReference type="STRING" id="6526.A0A2C9L2Z0"/>
<evidence type="ECO:0000256" key="9">
    <source>
        <dbReference type="ARBA" id="ARBA00023235"/>
    </source>
</evidence>
<feature type="disulfide bond" description="Redox-active" evidence="11">
    <location>
        <begin position="394"/>
        <end position="397"/>
    </location>
</feature>
<dbReference type="RefSeq" id="XP_013083422.2">
    <property type="nucleotide sequence ID" value="XM_013227968.2"/>
</dbReference>
<evidence type="ECO:0000256" key="6">
    <source>
        <dbReference type="ARBA" id="ARBA00022737"/>
    </source>
</evidence>
<dbReference type="InterPro" id="IPR013766">
    <property type="entry name" value="Thioredoxin_domain"/>
</dbReference>
<dbReference type="PROSITE" id="PS00194">
    <property type="entry name" value="THIOREDOXIN_1"/>
    <property type="match status" value="2"/>
</dbReference>
<dbReference type="GO" id="GO:0034976">
    <property type="term" value="P:response to endoplasmic reticulum stress"/>
    <property type="evidence" value="ECO:0007669"/>
    <property type="project" value="TreeGrafter"/>
</dbReference>
<dbReference type="AlphaFoldDB" id="A0A2C9L2Z0"/>
<evidence type="ECO:0000256" key="10">
    <source>
        <dbReference type="ARBA" id="ARBA00023284"/>
    </source>
</evidence>
<dbReference type="GO" id="GO:0006457">
    <property type="term" value="P:protein folding"/>
    <property type="evidence" value="ECO:0007669"/>
    <property type="project" value="TreeGrafter"/>
</dbReference>
<dbReference type="NCBIfam" id="TIGR01126">
    <property type="entry name" value="pdi_dom"/>
    <property type="match status" value="2"/>
</dbReference>
<sequence length="495" mass="55601">MKLYITLLSLFVWTALASEDDVLVFTAANFDTEIVKYDVILVEFYAPWCGHCKNLKPEYEAAAGVLKKADPPVALAKVDCTEESSLCSRFGVSGYPTLKIFKNGEFSKEFGGERRKDSIVKEMNKEAGPVSKLLSTVEEAQKFLSKDTVGVIGFFSSEDSADAKSFLKVADQVSEVRFAHTVSDEVKKELKQTDGVVLFRPKVLQSKFEEAEVRFTDTNTAKLKSAIESEALGLCAERTQSNAANFGKPLFVAYYNVDYTKNPKGTNYWRNRIMKVGKQIRDEGKTVYFAISNTDEMSRELEECGITERDGDKPVVCAWDSQNKKFRMTEKFSVEAFEQFIRDVLDNKVEPYLKSEPVPSANDEPVKVVVAKTFDSIVNDESKDVLIEFYAPWCGHCKSLAPKYDELAEKLKDEPSIVIAKMDATANDVPSPYDVRGFPTIYYAPKGNKSSPKRYEGGREVDEFIKYLAKESTDGLQGYSKEGKKKKAKKDKTDL</sequence>
<dbReference type="SUPFAM" id="SSF52833">
    <property type="entry name" value="Thioredoxin-like"/>
    <property type="match status" value="3"/>
</dbReference>
<feature type="compositionally biased region" description="Basic residues" evidence="14">
    <location>
        <begin position="483"/>
        <end position="495"/>
    </location>
</feature>
<evidence type="ECO:0000256" key="5">
    <source>
        <dbReference type="ARBA" id="ARBA00022729"/>
    </source>
</evidence>
<dbReference type="GO" id="GO:0005788">
    <property type="term" value="C:endoplasmic reticulum lumen"/>
    <property type="evidence" value="ECO:0007669"/>
    <property type="project" value="UniProtKB-SubCell"/>
</dbReference>
<dbReference type="PANTHER" id="PTHR18929:SF132">
    <property type="entry name" value="PROTEIN DISULFIDE-ISOMERASE A3"/>
    <property type="match status" value="1"/>
</dbReference>
<evidence type="ECO:0000256" key="1">
    <source>
        <dbReference type="ARBA" id="ARBA00001182"/>
    </source>
</evidence>
<organism evidence="16 17">
    <name type="scientific">Biomphalaria glabrata</name>
    <name type="common">Bloodfluke planorb</name>
    <name type="synonym">Freshwater snail</name>
    <dbReference type="NCBI Taxonomy" id="6526"/>
    <lineage>
        <taxon>Eukaryota</taxon>
        <taxon>Metazoa</taxon>
        <taxon>Spiralia</taxon>
        <taxon>Lophotrochozoa</taxon>
        <taxon>Mollusca</taxon>
        <taxon>Gastropoda</taxon>
        <taxon>Heterobranchia</taxon>
        <taxon>Euthyneura</taxon>
        <taxon>Panpulmonata</taxon>
        <taxon>Hygrophila</taxon>
        <taxon>Lymnaeoidea</taxon>
        <taxon>Planorbidae</taxon>
        <taxon>Biomphalaria</taxon>
    </lineage>
</organism>
<evidence type="ECO:0000256" key="2">
    <source>
        <dbReference type="ARBA" id="ARBA00004319"/>
    </source>
</evidence>
<feature type="region of interest" description="Disordered" evidence="14">
    <location>
        <begin position="474"/>
        <end position="495"/>
    </location>
</feature>
<feature type="disulfide bond" description="Redox-active" evidence="11">
    <location>
        <begin position="49"/>
        <end position="52"/>
    </location>
</feature>
<keyword evidence="9 13" id="KW-0413">Isomerase</keyword>
<evidence type="ECO:0000256" key="12">
    <source>
        <dbReference type="RuleBase" id="RU004208"/>
    </source>
</evidence>
<dbReference type="CDD" id="cd02961">
    <property type="entry name" value="PDI_a_family"/>
    <property type="match status" value="1"/>
</dbReference>
<dbReference type="CDD" id="cd02995">
    <property type="entry name" value="PDI_a_PDI_a'_C"/>
    <property type="match status" value="1"/>
</dbReference>
<dbReference type="InterPro" id="IPR005792">
    <property type="entry name" value="Prot_disulphide_isomerase"/>
</dbReference>
<evidence type="ECO:0000256" key="14">
    <source>
        <dbReference type="SAM" id="MobiDB-lite"/>
    </source>
</evidence>
<evidence type="ECO:0000256" key="11">
    <source>
        <dbReference type="PIRSR" id="PIRSR605792-51"/>
    </source>
</evidence>
<evidence type="ECO:0000256" key="13">
    <source>
        <dbReference type="RuleBase" id="RU361130"/>
    </source>
</evidence>
<protein>
    <recommendedName>
        <fullName evidence="4 13">Protein disulfide-isomerase</fullName>
        <ecNumber evidence="4 13">5.3.4.1</ecNumber>
    </recommendedName>
</protein>
<feature type="domain" description="Thioredoxin" evidence="15">
    <location>
        <begin position="328"/>
        <end position="473"/>
    </location>
</feature>
<feature type="signal peptide" evidence="13">
    <location>
        <begin position="1"/>
        <end position="17"/>
    </location>
</feature>
<feature type="domain" description="Thioredoxin" evidence="15">
    <location>
        <begin position="16"/>
        <end position="128"/>
    </location>
</feature>
<keyword evidence="5 13" id="KW-0732">Signal</keyword>
<dbReference type="Pfam" id="PF13848">
    <property type="entry name" value="Thioredoxin_6"/>
    <property type="match status" value="1"/>
</dbReference>
<dbReference type="Gene3D" id="3.40.30.10">
    <property type="entry name" value="Glutaredoxin"/>
    <property type="match status" value="4"/>
</dbReference>
<feature type="chain" id="PRO_5011822380" description="Protein disulfide-isomerase" evidence="13">
    <location>
        <begin position="18"/>
        <end position="495"/>
    </location>
</feature>
<dbReference type="PANTHER" id="PTHR18929">
    <property type="entry name" value="PROTEIN DISULFIDE ISOMERASE"/>
    <property type="match status" value="1"/>
</dbReference>
<dbReference type="VEuPathDB" id="VectorBase:BGLB026491"/>
<dbReference type="Proteomes" id="UP000076420">
    <property type="component" value="Unassembled WGS sequence"/>
</dbReference>
<evidence type="ECO:0000259" key="15">
    <source>
        <dbReference type="PROSITE" id="PS51352"/>
    </source>
</evidence>
<dbReference type="NCBIfam" id="TIGR01130">
    <property type="entry name" value="ER_PDI_fam"/>
    <property type="match status" value="1"/>
</dbReference>
<evidence type="ECO:0000256" key="8">
    <source>
        <dbReference type="ARBA" id="ARBA00023157"/>
    </source>
</evidence>
<keyword evidence="6" id="KW-0677">Repeat</keyword>
<dbReference type="FunFam" id="3.40.30.10:FF:000077">
    <property type="entry name" value="Protein disulfide-isomerase"/>
    <property type="match status" value="1"/>
</dbReference>
<keyword evidence="10 11" id="KW-0676">Redox-active center</keyword>
<dbReference type="KEGG" id="bgt:106068558"/>
<gene>
    <name evidence="16" type="primary">106068558</name>
</gene>
<dbReference type="InterPro" id="IPR005788">
    <property type="entry name" value="PDI_thioredoxin-like_dom"/>
</dbReference>
<evidence type="ECO:0000256" key="7">
    <source>
        <dbReference type="ARBA" id="ARBA00022824"/>
    </source>
</evidence>
<keyword evidence="7" id="KW-0256">Endoplasmic reticulum</keyword>
<dbReference type="FunFam" id="3.40.30.10:FF:000045">
    <property type="entry name" value="Disulfide-isomerase A3"/>
    <property type="match status" value="1"/>
</dbReference>
<dbReference type="InterPro" id="IPR036249">
    <property type="entry name" value="Thioredoxin-like_sf"/>
</dbReference>
<dbReference type="OrthoDB" id="427280at2759"/>
<dbReference type="VEuPathDB" id="VectorBase:BGLAX_052208"/>
<dbReference type="CDD" id="cd03073">
    <property type="entry name" value="PDI_b'_ERp72_ERp57"/>
    <property type="match status" value="1"/>
</dbReference>
<comment type="catalytic activity">
    <reaction evidence="1 13">
        <text>Catalyzes the rearrangement of -S-S- bonds in proteins.</text>
        <dbReference type="EC" id="5.3.4.1"/>
    </reaction>
</comment>
<accession>A0A2C9L2Z0</accession>
<dbReference type="EnsemblMetazoa" id="BGLB026491-RA">
    <property type="protein sequence ID" value="BGLB026491-PA"/>
    <property type="gene ID" value="BGLB026491"/>
</dbReference>
<dbReference type="Pfam" id="PF00085">
    <property type="entry name" value="Thioredoxin"/>
    <property type="match status" value="2"/>
</dbReference>
<evidence type="ECO:0000313" key="17">
    <source>
        <dbReference type="Proteomes" id="UP000076420"/>
    </source>
</evidence>
<dbReference type="PRINTS" id="PR00421">
    <property type="entry name" value="THIOREDOXIN"/>
</dbReference>
<evidence type="ECO:0000256" key="3">
    <source>
        <dbReference type="ARBA" id="ARBA00006347"/>
    </source>
</evidence>
<dbReference type="EC" id="5.3.4.1" evidence="4 13"/>
<reference evidence="16" key="1">
    <citation type="submission" date="2020-05" db="UniProtKB">
        <authorList>
            <consortium name="EnsemblMetazoa"/>
        </authorList>
    </citation>
    <scope>IDENTIFICATION</scope>
    <source>
        <strain evidence="16">BB02</strain>
    </source>
</reference>
<dbReference type="GO" id="GO:0003756">
    <property type="term" value="F:protein disulfide isomerase activity"/>
    <property type="evidence" value="ECO:0007669"/>
    <property type="project" value="UniProtKB-EC"/>
</dbReference>
<comment type="subcellular location">
    <subcellularLocation>
        <location evidence="2">Endoplasmic reticulum lumen</location>
    </subcellularLocation>
</comment>
<name>A0A2C9L2Z0_BIOGL</name>
<keyword evidence="8 11" id="KW-1015">Disulfide bond</keyword>